<dbReference type="Pfam" id="PF00076">
    <property type="entry name" value="RRM_1"/>
    <property type="match status" value="1"/>
</dbReference>
<proteinExistence type="predicted"/>
<evidence type="ECO:0000256" key="2">
    <source>
        <dbReference type="PROSITE-ProRule" id="PRU00176"/>
    </source>
</evidence>
<feature type="compositionally biased region" description="Basic residues" evidence="3">
    <location>
        <begin position="176"/>
        <end position="197"/>
    </location>
</feature>
<dbReference type="InterPro" id="IPR012677">
    <property type="entry name" value="Nucleotide-bd_a/b_plait_sf"/>
</dbReference>
<dbReference type="GO" id="GO:0003723">
    <property type="term" value="F:RNA binding"/>
    <property type="evidence" value="ECO:0007669"/>
    <property type="project" value="UniProtKB-UniRule"/>
</dbReference>
<dbReference type="GeneID" id="19010972"/>
<evidence type="ECO:0000256" key="3">
    <source>
        <dbReference type="SAM" id="MobiDB-lite"/>
    </source>
</evidence>
<dbReference type="OrthoDB" id="439808at2759"/>
<reference evidence="5 6" key="1">
    <citation type="submission" date="2011-10" db="EMBL/GenBank/DDBJ databases">
        <authorList>
            <person name="Genoscope - CEA"/>
        </authorList>
    </citation>
    <scope>NUCLEOTIDE SEQUENCE [LARGE SCALE GENOMIC DNA]</scope>
    <source>
        <strain evidence="5 6">RCC 1105</strain>
    </source>
</reference>
<evidence type="ECO:0000313" key="5">
    <source>
        <dbReference type="EMBL" id="CCO20521.1"/>
    </source>
</evidence>
<keyword evidence="6" id="KW-1185">Reference proteome</keyword>
<dbReference type="KEGG" id="bpg:Bathy17g02030"/>
<evidence type="ECO:0000259" key="4">
    <source>
        <dbReference type="PROSITE" id="PS50102"/>
    </source>
</evidence>
<evidence type="ECO:0000313" key="6">
    <source>
        <dbReference type="Proteomes" id="UP000198341"/>
    </source>
</evidence>
<evidence type="ECO:0000256" key="1">
    <source>
        <dbReference type="ARBA" id="ARBA00022884"/>
    </source>
</evidence>
<dbReference type="STRING" id="41875.K8ER52"/>
<dbReference type="AlphaFoldDB" id="K8ER52"/>
<dbReference type="InterPro" id="IPR000504">
    <property type="entry name" value="RRM_dom"/>
</dbReference>
<protein>
    <recommendedName>
        <fullName evidence="4">RRM domain-containing protein</fullName>
    </recommendedName>
</protein>
<dbReference type="SMART" id="SM00360">
    <property type="entry name" value="RRM"/>
    <property type="match status" value="1"/>
</dbReference>
<dbReference type="InterPro" id="IPR035979">
    <property type="entry name" value="RBD_domain_sf"/>
</dbReference>
<name>K8ER52_9CHLO</name>
<dbReference type="PANTHER" id="PTHR48027">
    <property type="entry name" value="HETEROGENEOUS NUCLEAR RIBONUCLEOPROTEIN 87F-RELATED"/>
    <property type="match status" value="1"/>
</dbReference>
<dbReference type="Proteomes" id="UP000198341">
    <property type="component" value="Chromosome 17"/>
</dbReference>
<dbReference type="Gene3D" id="3.30.70.330">
    <property type="match status" value="1"/>
</dbReference>
<dbReference type="CDD" id="cd00590">
    <property type="entry name" value="RRM_SF"/>
    <property type="match status" value="1"/>
</dbReference>
<dbReference type="EMBL" id="FO082262">
    <property type="protein sequence ID" value="CCO20521.1"/>
    <property type="molecule type" value="Genomic_DNA"/>
</dbReference>
<feature type="region of interest" description="Disordered" evidence="3">
    <location>
        <begin position="168"/>
        <end position="207"/>
    </location>
</feature>
<organism evidence="5 6">
    <name type="scientific">Bathycoccus prasinos</name>
    <dbReference type="NCBI Taxonomy" id="41875"/>
    <lineage>
        <taxon>Eukaryota</taxon>
        <taxon>Viridiplantae</taxon>
        <taxon>Chlorophyta</taxon>
        <taxon>Mamiellophyceae</taxon>
        <taxon>Mamiellales</taxon>
        <taxon>Bathycoccaceae</taxon>
        <taxon>Bathycoccus</taxon>
    </lineage>
</organism>
<dbReference type="InterPro" id="IPR052462">
    <property type="entry name" value="SLIRP/GR-RBP-like"/>
</dbReference>
<gene>
    <name evidence="5" type="ordered locus">Bathy17g02030</name>
</gene>
<keyword evidence="1 2" id="KW-0694">RNA-binding</keyword>
<dbReference type="SUPFAM" id="SSF54928">
    <property type="entry name" value="RNA-binding domain, RBD"/>
    <property type="match status" value="1"/>
</dbReference>
<dbReference type="RefSeq" id="XP_007508417.1">
    <property type="nucleotide sequence ID" value="XM_007508355.1"/>
</dbReference>
<accession>K8ER52</accession>
<sequence length="207" mass="24109">MNELENQAFFLFFPFHQGLNTHHSTPQIINNRVQSTHRRRRALNNKLGDEVLSSNMGRSASDFADKREVYLKYLPKSCTDEQLRELFEPHGKIVRLWHSRHPDTDESKGYAFLTFEKKETARYVVRNCNQHPFNYLDGKHVEISHAQPWEQHTAKTHVGLKNIEARENSVTEGGVKKKQGHKHKLSAKARQRAKKRKEKEMLAAGKT</sequence>
<feature type="domain" description="RRM" evidence="4">
    <location>
        <begin position="67"/>
        <end position="148"/>
    </location>
</feature>
<dbReference type="PROSITE" id="PS50102">
    <property type="entry name" value="RRM"/>
    <property type="match status" value="1"/>
</dbReference>